<dbReference type="SMR" id="A0A0N8P0Y4"/>
<evidence type="ECO:0000256" key="5">
    <source>
        <dbReference type="ARBA" id="ARBA00022676"/>
    </source>
</evidence>
<feature type="domain" description="Fringe-like glycosyltransferase" evidence="12">
    <location>
        <begin position="65"/>
        <end position="168"/>
    </location>
</feature>
<evidence type="ECO:0000256" key="9">
    <source>
        <dbReference type="ARBA" id="ARBA00022968"/>
    </source>
</evidence>
<dbReference type="InterPro" id="IPR003378">
    <property type="entry name" value="Fringe-like_glycosylTrfase"/>
</dbReference>
<evidence type="ECO:0000256" key="2">
    <source>
        <dbReference type="ARBA" id="ARBA00004922"/>
    </source>
</evidence>
<dbReference type="eggNOG" id="KOG2246">
    <property type="taxonomic scope" value="Eukaryota"/>
</dbReference>
<evidence type="ECO:0000256" key="1">
    <source>
        <dbReference type="ARBA" id="ARBA00004606"/>
    </source>
</evidence>
<dbReference type="PANTHER" id="PTHR23033">
    <property type="entry name" value="BETA1,3-GALACTOSYLTRANSFERASE"/>
    <property type="match status" value="1"/>
</dbReference>
<keyword evidence="6" id="KW-0808">Transferase</keyword>
<dbReference type="KEGG" id="dan:26513963"/>
<dbReference type="GO" id="GO:0000166">
    <property type="term" value="F:nucleotide binding"/>
    <property type="evidence" value="ECO:0007669"/>
    <property type="project" value="UniProtKB-KW"/>
</dbReference>
<comment type="similarity">
    <text evidence="3">Belongs to the glycosyltransferase 31 family. Beta3-Gal-T subfamily.</text>
</comment>
<dbReference type="Pfam" id="PF02434">
    <property type="entry name" value="Fringe"/>
    <property type="match status" value="1"/>
</dbReference>
<dbReference type="GO" id="GO:0016263">
    <property type="term" value="F:glycoprotein-N-acetylgalactosamine 3-beta-galactosyltransferase activity"/>
    <property type="evidence" value="ECO:0007669"/>
    <property type="project" value="UniProtKB-EC"/>
</dbReference>
<proteinExistence type="inferred from homology"/>
<dbReference type="EMBL" id="CH902618">
    <property type="protein sequence ID" value="KPU78412.1"/>
    <property type="molecule type" value="Genomic_DNA"/>
</dbReference>
<dbReference type="GO" id="GO:0016020">
    <property type="term" value="C:membrane"/>
    <property type="evidence" value="ECO:0007669"/>
    <property type="project" value="UniProtKB-SubCell"/>
</dbReference>
<keyword evidence="10" id="KW-1133">Transmembrane helix</keyword>
<dbReference type="InterPro" id="IPR026050">
    <property type="entry name" value="C1GALT1/C1GALT1_chp1"/>
</dbReference>
<keyword evidence="8" id="KW-0547">Nucleotide-binding</keyword>
<evidence type="ECO:0000313" key="13">
    <source>
        <dbReference type="EMBL" id="KPU78412.1"/>
    </source>
</evidence>
<keyword evidence="11" id="KW-0472">Membrane</keyword>
<dbReference type="PANTHER" id="PTHR23033:SF14">
    <property type="entry name" value="GLYCOPROTEIN-N-ACETYLGALACTOSAMINE 3-BETA-GALACTOSYLTRANSFERASE 1-RELATED"/>
    <property type="match status" value="1"/>
</dbReference>
<organism evidence="13 14">
    <name type="scientific">Drosophila ananassae</name>
    <name type="common">Fruit fly</name>
    <dbReference type="NCBI Taxonomy" id="7217"/>
    <lineage>
        <taxon>Eukaryota</taxon>
        <taxon>Metazoa</taxon>
        <taxon>Ecdysozoa</taxon>
        <taxon>Arthropoda</taxon>
        <taxon>Hexapoda</taxon>
        <taxon>Insecta</taxon>
        <taxon>Pterygota</taxon>
        <taxon>Neoptera</taxon>
        <taxon>Endopterygota</taxon>
        <taxon>Diptera</taxon>
        <taxon>Brachycera</taxon>
        <taxon>Muscomorpha</taxon>
        <taxon>Ephydroidea</taxon>
        <taxon>Drosophilidae</taxon>
        <taxon>Drosophila</taxon>
        <taxon>Sophophora</taxon>
    </lineage>
</organism>
<name>A0A0N8P0Y4_DROAN</name>
<evidence type="ECO:0000256" key="10">
    <source>
        <dbReference type="ARBA" id="ARBA00022989"/>
    </source>
</evidence>
<protein>
    <recommendedName>
        <fullName evidence="4">N-acetylgalactosaminide beta-1,3-galactosyltransferase</fullName>
        <ecNumber evidence="4">2.4.1.122</ecNumber>
    </recommendedName>
</protein>
<keyword evidence="14" id="KW-1185">Reference proteome</keyword>
<sequence length="332" mass="38432">MPRLFNTRRLFLGSMKRVSPCKGISLLLLGTICVLLMLHLKVKMDSRLSGLSIASTAPPPRIFCIITCFKYRHDYAGIHVHRTWAQHCDHFLFVSDNVHNILEPAVFPGLYDKWHLLRAHLEYVHNYHFHQGDWFLYAKDDNFVMVENLREMVKPYSHNELIYFGCKMKDSNSLPYMYEKSGILFSAASLKRFVLEALPNESICTSQERGDKATEELGRCLGNVNVIDGDSRDEQLGHRFLPFDSKIHLGSKLNESMSDHKDFLDNSYYPVKDNQIPMSIKLVSLPLDEIRFIYDLYYLAYIVRIFGAPIRSSIVEPQTSKLLYDVELLLES</sequence>
<dbReference type="OrthoDB" id="414175at2759"/>
<dbReference type="InParanoid" id="A0A0N8P0Y4"/>
<comment type="pathway">
    <text evidence="2">Protein modification; protein glycosylation.</text>
</comment>
<keyword evidence="5" id="KW-0328">Glycosyltransferase</keyword>
<evidence type="ECO:0000256" key="7">
    <source>
        <dbReference type="ARBA" id="ARBA00022692"/>
    </source>
</evidence>
<dbReference type="Proteomes" id="UP000007801">
    <property type="component" value="Unassembled WGS sequence"/>
</dbReference>
<gene>
    <name evidence="13" type="primary">Dana\GF26554</name>
    <name evidence="13" type="ORF">GF26554</name>
</gene>
<evidence type="ECO:0000256" key="6">
    <source>
        <dbReference type="ARBA" id="ARBA00022679"/>
    </source>
</evidence>
<dbReference type="AlphaFoldDB" id="A0A0N8P0Y4"/>
<comment type="subcellular location">
    <subcellularLocation>
        <location evidence="1">Membrane</location>
        <topology evidence="1">Single-pass type II membrane protein</topology>
    </subcellularLocation>
</comment>
<dbReference type="FunCoup" id="A0A0N8P0Y4">
    <property type="interactions" value="36"/>
</dbReference>
<evidence type="ECO:0000256" key="3">
    <source>
        <dbReference type="ARBA" id="ARBA00006462"/>
    </source>
</evidence>
<evidence type="ECO:0000256" key="11">
    <source>
        <dbReference type="ARBA" id="ARBA00023136"/>
    </source>
</evidence>
<dbReference type="GeneID" id="26513963"/>
<evidence type="ECO:0000256" key="4">
    <source>
        <dbReference type="ARBA" id="ARBA00012557"/>
    </source>
</evidence>
<dbReference type="EC" id="2.4.1.122" evidence="4"/>
<evidence type="ECO:0000256" key="8">
    <source>
        <dbReference type="ARBA" id="ARBA00022741"/>
    </source>
</evidence>
<evidence type="ECO:0000313" key="14">
    <source>
        <dbReference type="Proteomes" id="UP000007801"/>
    </source>
</evidence>
<accession>A0A0N8P0Y4</accession>
<keyword evidence="7" id="KW-0812">Transmembrane</keyword>
<reference evidence="13 14" key="1">
    <citation type="journal article" date="2007" name="Nature">
        <title>Evolution of genes and genomes on the Drosophila phylogeny.</title>
        <authorList>
            <consortium name="Drosophila 12 Genomes Consortium"/>
            <person name="Clark A.G."/>
            <person name="Eisen M.B."/>
            <person name="Smith D.R."/>
            <person name="Bergman C.M."/>
            <person name="Oliver B."/>
            <person name="Markow T.A."/>
            <person name="Kaufman T.C."/>
            <person name="Kellis M."/>
            <person name="Gelbart W."/>
            <person name="Iyer V.N."/>
            <person name="Pollard D.A."/>
            <person name="Sackton T.B."/>
            <person name="Larracuente A.M."/>
            <person name="Singh N.D."/>
            <person name="Abad J.P."/>
            <person name="Abt D.N."/>
            <person name="Adryan B."/>
            <person name="Aguade M."/>
            <person name="Akashi H."/>
            <person name="Anderson W.W."/>
            <person name="Aquadro C.F."/>
            <person name="Ardell D.H."/>
            <person name="Arguello R."/>
            <person name="Artieri C.G."/>
            <person name="Barbash D.A."/>
            <person name="Barker D."/>
            <person name="Barsanti P."/>
            <person name="Batterham P."/>
            <person name="Batzoglou S."/>
            <person name="Begun D."/>
            <person name="Bhutkar A."/>
            <person name="Blanco E."/>
            <person name="Bosak S.A."/>
            <person name="Bradley R.K."/>
            <person name="Brand A.D."/>
            <person name="Brent M.R."/>
            <person name="Brooks A.N."/>
            <person name="Brown R.H."/>
            <person name="Butlin R.K."/>
            <person name="Caggese C."/>
            <person name="Calvi B.R."/>
            <person name="Bernardo de Carvalho A."/>
            <person name="Caspi A."/>
            <person name="Castrezana S."/>
            <person name="Celniker S.E."/>
            <person name="Chang J.L."/>
            <person name="Chapple C."/>
            <person name="Chatterji S."/>
            <person name="Chinwalla A."/>
            <person name="Civetta A."/>
            <person name="Clifton S.W."/>
            <person name="Comeron J.M."/>
            <person name="Costello J.C."/>
            <person name="Coyne J.A."/>
            <person name="Daub J."/>
            <person name="David R.G."/>
            <person name="Delcher A.L."/>
            <person name="Delehaunty K."/>
            <person name="Do C.B."/>
            <person name="Ebling H."/>
            <person name="Edwards K."/>
            <person name="Eickbush T."/>
            <person name="Evans J.D."/>
            <person name="Filipski A."/>
            <person name="Findeiss S."/>
            <person name="Freyhult E."/>
            <person name="Fulton L."/>
            <person name="Fulton R."/>
            <person name="Garcia A.C."/>
            <person name="Gardiner A."/>
            <person name="Garfield D.A."/>
            <person name="Garvin B.E."/>
            <person name="Gibson G."/>
            <person name="Gilbert D."/>
            <person name="Gnerre S."/>
            <person name="Godfrey J."/>
            <person name="Good R."/>
            <person name="Gotea V."/>
            <person name="Gravely B."/>
            <person name="Greenberg A.J."/>
            <person name="Griffiths-Jones S."/>
            <person name="Gross S."/>
            <person name="Guigo R."/>
            <person name="Gustafson E.A."/>
            <person name="Haerty W."/>
            <person name="Hahn M.W."/>
            <person name="Halligan D.L."/>
            <person name="Halpern A.L."/>
            <person name="Halter G.M."/>
            <person name="Han M.V."/>
            <person name="Heger A."/>
            <person name="Hillier L."/>
            <person name="Hinrichs A.S."/>
            <person name="Holmes I."/>
            <person name="Hoskins R.A."/>
            <person name="Hubisz M.J."/>
            <person name="Hultmark D."/>
            <person name="Huntley M.A."/>
            <person name="Jaffe D.B."/>
            <person name="Jagadeeshan S."/>
            <person name="Jeck W.R."/>
            <person name="Johnson J."/>
            <person name="Jones C.D."/>
            <person name="Jordan W.C."/>
            <person name="Karpen G.H."/>
            <person name="Kataoka E."/>
            <person name="Keightley P.D."/>
            <person name="Kheradpour P."/>
            <person name="Kirkness E.F."/>
            <person name="Koerich L.B."/>
            <person name="Kristiansen K."/>
            <person name="Kudrna D."/>
            <person name="Kulathinal R.J."/>
            <person name="Kumar S."/>
            <person name="Kwok R."/>
            <person name="Lander E."/>
            <person name="Langley C.H."/>
            <person name="Lapoint R."/>
            <person name="Lazzaro B.P."/>
            <person name="Lee S.J."/>
            <person name="Levesque L."/>
            <person name="Li R."/>
            <person name="Lin C.F."/>
            <person name="Lin M.F."/>
            <person name="Lindblad-Toh K."/>
            <person name="Llopart A."/>
            <person name="Long M."/>
            <person name="Low L."/>
            <person name="Lozovsky E."/>
            <person name="Lu J."/>
            <person name="Luo M."/>
            <person name="Machado C.A."/>
            <person name="Makalowski W."/>
            <person name="Marzo M."/>
            <person name="Matsuda M."/>
            <person name="Matzkin L."/>
            <person name="McAllister B."/>
            <person name="McBride C.S."/>
            <person name="McKernan B."/>
            <person name="McKernan K."/>
            <person name="Mendez-Lago M."/>
            <person name="Minx P."/>
            <person name="Mollenhauer M.U."/>
            <person name="Montooth K."/>
            <person name="Mount S.M."/>
            <person name="Mu X."/>
            <person name="Myers E."/>
            <person name="Negre B."/>
            <person name="Newfeld S."/>
            <person name="Nielsen R."/>
            <person name="Noor M.A."/>
            <person name="O'Grady P."/>
            <person name="Pachter L."/>
            <person name="Papaceit M."/>
            <person name="Parisi M.J."/>
            <person name="Parisi M."/>
            <person name="Parts L."/>
            <person name="Pedersen J.S."/>
            <person name="Pesole G."/>
            <person name="Phillippy A.M."/>
            <person name="Ponting C.P."/>
            <person name="Pop M."/>
            <person name="Porcelli D."/>
            <person name="Powell J.R."/>
            <person name="Prohaska S."/>
            <person name="Pruitt K."/>
            <person name="Puig M."/>
            <person name="Quesneville H."/>
            <person name="Ram K.R."/>
            <person name="Rand D."/>
            <person name="Rasmussen M.D."/>
            <person name="Reed L.K."/>
            <person name="Reenan R."/>
            <person name="Reily A."/>
            <person name="Remington K.A."/>
            <person name="Rieger T.T."/>
            <person name="Ritchie M.G."/>
            <person name="Robin C."/>
            <person name="Rogers Y.H."/>
            <person name="Rohde C."/>
            <person name="Rozas J."/>
            <person name="Rubenfield M.J."/>
            <person name="Ruiz A."/>
            <person name="Russo S."/>
            <person name="Salzberg S.L."/>
            <person name="Sanchez-Gracia A."/>
            <person name="Saranga D.J."/>
            <person name="Sato H."/>
            <person name="Schaeffer S.W."/>
            <person name="Schatz M.C."/>
            <person name="Schlenke T."/>
            <person name="Schwartz R."/>
            <person name="Segarra C."/>
            <person name="Singh R.S."/>
            <person name="Sirot L."/>
            <person name="Sirota M."/>
            <person name="Sisneros N.B."/>
            <person name="Smith C.D."/>
            <person name="Smith T.F."/>
            <person name="Spieth J."/>
            <person name="Stage D.E."/>
            <person name="Stark A."/>
            <person name="Stephan W."/>
            <person name="Strausberg R.L."/>
            <person name="Strempel S."/>
            <person name="Sturgill D."/>
            <person name="Sutton G."/>
            <person name="Sutton G.G."/>
            <person name="Tao W."/>
            <person name="Teichmann S."/>
            <person name="Tobari Y.N."/>
            <person name="Tomimura Y."/>
            <person name="Tsolas J.M."/>
            <person name="Valente V.L."/>
            <person name="Venter E."/>
            <person name="Venter J.C."/>
            <person name="Vicario S."/>
            <person name="Vieira F.G."/>
            <person name="Vilella A.J."/>
            <person name="Villasante A."/>
            <person name="Walenz B."/>
            <person name="Wang J."/>
            <person name="Wasserman M."/>
            <person name="Watts T."/>
            <person name="Wilson D."/>
            <person name="Wilson R.K."/>
            <person name="Wing R.A."/>
            <person name="Wolfner M.F."/>
            <person name="Wong A."/>
            <person name="Wong G.K."/>
            <person name="Wu C.I."/>
            <person name="Wu G."/>
            <person name="Yamamoto D."/>
            <person name="Yang H.P."/>
            <person name="Yang S.P."/>
            <person name="Yorke J.A."/>
            <person name="Yoshida K."/>
            <person name="Zdobnov E."/>
            <person name="Zhang P."/>
            <person name="Zhang Y."/>
            <person name="Zimin A.V."/>
            <person name="Baldwin J."/>
            <person name="Abdouelleil A."/>
            <person name="Abdulkadir J."/>
            <person name="Abebe A."/>
            <person name="Abera B."/>
            <person name="Abreu J."/>
            <person name="Acer S.C."/>
            <person name="Aftuck L."/>
            <person name="Alexander A."/>
            <person name="An P."/>
            <person name="Anderson E."/>
            <person name="Anderson S."/>
            <person name="Arachi H."/>
            <person name="Azer M."/>
            <person name="Bachantsang P."/>
            <person name="Barry A."/>
            <person name="Bayul T."/>
            <person name="Berlin A."/>
            <person name="Bessette D."/>
            <person name="Bloom T."/>
            <person name="Blye J."/>
            <person name="Boguslavskiy L."/>
            <person name="Bonnet C."/>
            <person name="Boukhgalter B."/>
            <person name="Bourzgui I."/>
            <person name="Brown A."/>
            <person name="Cahill P."/>
            <person name="Channer S."/>
            <person name="Cheshatsang Y."/>
            <person name="Chuda L."/>
            <person name="Citroen M."/>
            <person name="Collymore A."/>
            <person name="Cooke P."/>
            <person name="Costello M."/>
            <person name="D'Aco K."/>
            <person name="Daza R."/>
            <person name="De Haan G."/>
            <person name="DeGray S."/>
            <person name="DeMaso C."/>
            <person name="Dhargay N."/>
            <person name="Dooley K."/>
            <person name="Dooley E."/>
            <person name="Doricent M."/>
            <person name="Dorje P."/>
            <person name="Dorjee K."/>
            <person name="Dupes A."/>
            <person name="Elong R."/>
            <person name="Falk J."/>
            <person name="Farina A."/>
            <person name="Faro S."/>
            <person name="Ferguson D."/>
            <person name="Fisher S."/>
            <person name="Foley C.D."/>
            <person name="Franke A."/>
            <person name="Friedrich D."/>
            <person name="Gadbois L."/>
            <person name="Gearin G."/>
            <person name="Gearin C.R."/>
            <person name="Giannoukos G."/>
            <person name="Goode T."/>
            <person name="Graham J."/>
            <person name="Grandbois E."/>
            <person name="Grewal S."/>
            <person name="Gyaltsen K."/>
            <person name="Hafez N."/>
            <person name="Hagos B."/>
            <person name="Hall J."/>
            <person name="Henson C."/>
            <person name="Hollinger A."/>
            <person name="Honan T."/>
            <person name="Huard M.D."/>
            <person name="Hughes L."/>
            <person name="Hurhula B."/>
            <person name="Husby M.E."/>
            <person name="Kamat A."/>
            <person name="Kanga B."/>
            <person name="Kashin S."/>
            <person name="Khazanovich D."/>
            <person name="Kisner P."/>
            <person name="Lance K."/>
            <person name="Lara M."/>
            <person name="Lee W."/>
            <person name="Lennon N."/>
            <person name="Letendre F."/>
            <person name="LeVine R."/>
            <person name="Lipovsky A."/>
            <person name="Liu X."/>
            <person name="Liu J."/>
            <person name="Liu S."/>
            <person name="Lokyitsang T."/>
            <person name="Lokyitsang Y."/>
            <person name="Lubonja R."/>
            <person name="Lui A."/>
            <person name="MacDonald P."/>
            <person name="Magnisalis V."/>
            <person name="Maru K."/>
            <person name="Matthews C."/>
            <person name="McCusker W."/>
            <person name="McDonough S."/>
            <person name="Mehta T."/>
            <person name="Meldrim J."/>
            <person name="Meneus L."/>
            <person name="Mihai O."/>
            <person name="Mihalev A."/>
            <person name="Mihova T."/>
            <person name="Mittelman R."/>
            <person name="Mlenga V."/>
            <person name="Montmayeur A."/>
            <person name="Mulrain L."/>
            <person name="Navidi A."/>
            <person name="Naylor J."/>
            <person name="Negash T."/>
            <person name="Nguyen T."/>
            <person name="Nguyen N."/>
            <person name="Nicol R."/>
            <person name="Norbu C."/>
            <person name="Norbu N."/>
            <person name="Novod N."/>
            <person name="O'Neill B."/>
            <person name="Osman S."/>
            <person name="Markiewicz E."/>
            <person name="Oyono O.L."/>
            <person name="Patti C."/>
            <person name="Phunkhang P."/>
            <person name="Pierre F."/>
            <person name="Priest M."/>
            <person name="Raghuraman S."/>
            <person name="Rege F."/>
            <person name="Reyes R."/>
            <person name="Rise C."/>
            <person name="Rogov P."/>
            <person name="Ross K."/>
            <person name="Ryan E."/>
            <person name="Settipalli S."/>
            <person name="Shea T."/>
            <person name="Sherpa N."/>
            <person name="Shi L."/>
            <person name="Shih D."/>
            <person name="Sparrow T."/>
            <person name="Spaulding J."/>
            <person name="Stalker J."/>
            <person name="Stange-Thomann N."/>
            <person name="Stavropoulos S."/>
            <person name="Stone C."/>
            <person name="Strader C."/>
            <person name="Tesfaye S."/>
            <person name="Thomson T."/>
            <person name="Thoulutsang Y."/>
            <person name="Thoulutsang D."/>
            <person name="Topham K."/>
            <person name="Topping I."/>
            <person name="Tsamla T."/>
            <person name="Vassiliev H."/>
            <person name="Vo A."/>
            <person name="Wangchuk T."/>
            <person name="Wangdi T."/>
            <person name="Weiand M."/>
            <person name="Wilkinson J."/>
            <person name="Wilson A."/>
            <person name="Yadav S."/>
            <person name="Young G."/>
            <person name="Yu Q."/>
            <person name="Zembek L."/>
            <person name="Zhong D."/>
            <person name="Zimmer A."/>
            <person name="Zwirko Z."/>
            <person name="Jaffe D.B."/>
            <person name="Alvarez P."/>
            <person name="Brockman W."/>
            <person name="Butler J."/>
            <person name="Chin C."/>
            <person name="Gnerre S."/>
            <person name="Grabherr M."/>
            <person name="Kleber M."/>
            <person name="Mauceli E."/>
            <person name="MacCallum I."/>
        </authorList>
    </citation>
    <scope>NUCLEOTIDE SEQUENCE [LARGE SCALE GENOMIC DNA]</scope>
    <source>
        <strain evidence="14">Tucson 14024-0371.13</strain>
    </source>
</reference>
<evidence type="ECO:0000259" key="12">
    <source>
        <dbReference type="Pfam" id="PF02434"/>
    </source>
</evidence>
<keyword evidence="9" id="KW-0735">Signal-anchor</keyword>
<dbReference type="STRING" id="7217.A0A0N8P0Y4"/>
<dbReference type="Gene3D" id="3.90.550.50">
    <property type="match status" value="1"/>
</dbReference>